<dbReference type="NCBIfam" id="TIGR04183">
    <property type="entry name" value="Por_Secre_tail"/>
    <property type="match status" value="1"/>
</dbReference>
<dbReference type="Proteomes" id="UP001464555">
    <property type="component" value="Unassembled WGS sequence"/>
</dbReference>
<dbReference type="NCBIfam" id="NF038128">
    <property type="entry name" value="choice_anch_J"/>
    <property type="match status" value="1"/>
</dbReference>
<evidence type="ECO:0000259" key="3">
    <source>
        <dbReference type="PROSITE" id="PS50060"/>
    </source>
</evidence>
<feature type="chain" id="PRO_5045923504" evidence="2">
    <location>
        <begin position="24"/>
        <end position="2473"/>
    </location>
</feature>
<accession>A0ABU9I0J3</accession>
<feature type="signal peptide" evidence="2">
    <location>
        <begin position="1"/>
        <end position="23"/>
    </location>
</feature>
<dbReference type="InterPro" id="IPR013783">
    <property type="entry name" value="Ig-like_fold"/>
</dbReference>
<dbReference type="Pfam" id="PF05345">
    <property type="entry name" value="He_PIG"/>
    <property type="match status" value="1"/>
</dbReference>
<dbReference type="PROSITE" id="PS50060">
    <property type="entry name" value="MAM_2"/>
    <property type="match status" value="1"/>
</dbReference>
<dbReference type="Gene3D" id="2.60.40.740">
    <property type="match status" value="18"/>
</dbReference>
<evidence type="ECO:0000313" key="4">
    <source>
        <dbReference type="EMBL" id="MEL1245946.1"/>
    </source>
</evidence>
<dbReference type="Gene3D" id="2.60.120.200">
    <property type="match status" value="1"/>
</dbReference>
<organism evidence="4 5">
    <name type="scientific">Flavobacterium arundinis</name>
    <dbReference type="NCBI Taxonomy" id="3139143"/>
    <lineage>
        <taxon>Bacteria</taxon>
        <taxon>Pseudomonadati</taxon>
        <taxon>Bacteroidota</taxon>
        <taxon>Flavobacteriia</taxon>
        <taxon>Flavobacteriales</taxon>
        <taxon>Flavobacteriaceae</taxon>
        <taxon>Flavobacterium</taxon>
    </lineage>
</organism>
<sequence length="2473" mass="249190">MKKTLLYCWLLALFAITRMNSQAFTENFDDVTTLSGNGWFTQNNSQPLGTLSWFQGTNIGATGPFDAYNGAANAYLAANYNSTSGSGTISNWYLMPNRTLRNGDVLTFYTRTPGAATVFPDRLEVRLSTNGASTNVGTTATGVGDFTTLVLSVNPTLSTTGYPGTWTQYTITMAGLPAPTSGRFAFRYFVTGAGSLGTNSDYIGIDNVVYTPYSCPTLTVSAPAGGLTDGSVGIAYSKQFTQTGALGTANYAVTAGALPPGLTLSASGTVSGPPTTPGTYNFTVTVDDTSGCSASSAFSITVINPCTLNATPSMQTNIACNGTSTGAATVGVTGGTAPFTYSWSPSGGTAATATGLSAGTYTVTVSDANGCTDTQAFTITQPTLLNAMAAAQTNISCNGGSNGSATVAVTGGTPGYTYSWAPSGGTAATAAGLAAGTYTVTVTDANGCEATQAFAITQPTALTASPASQTNIACNGGSTGAATVTATGGTAPYTYTWNNGAVTASVSGLAAGTYTATVTDANGCTATQSFTITQPTALTASPASQTNIACNGGSTGAATVTATGGTAPYTYTWNNGAVTASVTGLAAGTYTATVTDAYGCQATQAFTITQPTVLNATAGAQTNIACSGGSNGSATVAVTGGTPGYTYSWAPSGGTAATAAGLAAGTYTVTVTDANGCTATQSFTITQASGTEIVWGSGSSDAAENLNGRFANAFNGAGSWQAVSVFDGNATPGNALWTRSTTGTSNGAYWGNLPPMASPSQTDGVALFDSDFLDNGGVQGAFDTGSSPSPHKGRLISPSFDLSGHNGQDLYVDLYLYYRKFNIDELSIGYSNDGGATWTDVSIQQPGVIFNTAMVTYPLTGFTNAADLTNCKIRFTFNGDYYFVMVDDVTIRTAGMEALSVDIVSQTNIACNGATNGSINLTVSGGAAPYTYGWNNGSTIKDQTGLAAGNYSVTITDANGCTAVKNVTITQPAAALTANATSTNIACNGATNGSISLTVSGGTAPYTYGWNNGTTTKDQTGLAAGNYSVTITDANGCTAVKNVTITQPAAALTANATSTNIACNGASNGSINLTVSGGTAPYTYGWNNGSTIKDQTGLAAGNYSVTITDANGCTAVKNVTITQPAAALTANATSTNIACNGATNGSISLTVSGGTAPYTYGWNNGSTIKDQTGLAAGNYSVTITDANGCTAVKNVTITQPAAALTANATSTNIACNGATNGSISLTVSGGTAPYTYGWNNGSTIKDQTGLAAGNYSVTITDANGCTAVKNVTITQPAAALTASATSTNIACNGGSNGSISLTVSGGTAPYTYGWNNGSTIKDQTGLAAGNYSVTITDANGCTAVKNVTITQPAAALTANATSTNIACNGGSNGSISLTVSGGTTPYTYGWNNGSTIKDQTGLAAGNYSVTITDANGCTAVKNVTITQPAAALTASATSTNIACNGGSNGSISLTVSGGTAPYTYGWNNGSTIKDQTGLAAGNYSVTITDANGCTAVKNVTITQPAAALTANATSTNIACNGGSNGSISLTVSGGTTPYTYGWNNGSTIKDQTGLAAGNYSVTITDANGCTAVKNVTITQPAAALNATAGAQTNVSCNGGSNGSATVAVTGGTPSYTYSWAPSGGTAATATGLAAGTYTVTVTDANGCTDTQSFTITQPTALNATAGAQTNVSCNGGSNGSATVAVTGGTTPSYTYSWAPSGGTAATATGLAAGTYTVTVTDANGCTDTQSFTITQPTVLNATAGAQTNVSCNGGSNGSATVTVTGGTPSYTYSWAPSGGTAATATGLAAGTYTVTVTDANGCTDTQSFTITQPTVLNASATQNFPATCSESLDGGATVTAAGGTTTYTYLWDNGATTAVVTNLSVGSHTVTVTDANGCTATASVTIGFDDTQDPVPSVANLPAITAQCVVNQADVPVPSATDNCVGTIIVTSDAVFPITDQGTTVITWTYEDVNGNTTTQTQDVVITDTTAPVPAVTNLPAITMQCQVLTSDIPVPTATDNCAGTLVASTTDPLLYTALGTYTITWSYDDGNGNITTQTQSVTVTESAINAVTFTSQTVIYNTAAQSISVANLPAGASVAYSITPDTGLGNAAINTGTYTITAVVTPAADAPNCDPVTLTATLTIEQAAQVITFDPIPVKNLEADPDFQLTATASSGLPVYYTYTFTAPTTPASVSSTGWVDMLTSGIVEITAHQDGNVNYLPAAPVTQQLVINSSDASIHNVTIGDVVYTSPGQDIYHLMLCEDTAGSVNVSITTEANASVTPGHTFTIDTPRPGIYSQTVTITSQDGTVTQTYIITVEKMFQFFDVAVQKFDNVLLANNNPETNGGYSFTAYEWYKNGSLVSRNQYFSEGPTSNDLLDPDAEYYLRLTTVEGDVLQTCIGQVTLEHSFRVSVIPNPAVTGGEITVIADFPGEEFIDMRIDIHDINGRLVHSGQTSQRITQVQLATGIEAGVYIVSCTTPKHTQSFKIIVRK</sequence>
<keyword evidence="5" id="KW-1185">Reference proteome</keyword>
<dbReference type="InterPro" id="IPR000998">
    <property type="entry name" value="MAM_dom"/>
</dbReference>
<keyword evidence="1 2" id="KW-0732">Signal</keyword>
<dbReference type="Pfam" id="PF13573">
    <property type="entry name" value="SprB"/>
    <property type="match status" value="18"/>
</dbReference>
<evidence type="ECO:0000256" key="2">
    <source>
        <dbReference type="SAM" id="SignalP"/>
    </source>
</evidence>
<dbReference type="InterPro" id="IPR025667">
    <property type="entry name" value="SprB_repeat"/>
</dbReference>
<reference evidence="4 5" key="1">
    <citation type="submission" date="2024-04" db="EMBL/GenBank/DDBJ databases">
        <title>Flavobacterium sp. DGU11 16S ribosomal RNA gene Genome sequencing and assembly.</title>
        <authorList>
            <person name="Park S."/>
        </authorList>
    </citation>
    <scope>NUCLEOTIDE SEQUENCE [LARGE SCALE GENOMIC DNA]</scope>
    <source>
        <strain evidence="4 5">DGU11</strain>
    </source>
</reference>
<dbReference type="RefSeq" id="WP_341698243.1">
    <property type="nucleotide sequence ID" value="NZ_JBBYHR010000010.1"/>
</dbReference>
<protein>
    <submittedName>
        <fullName evidence="4">Choice-of-anchor J domain-containing protein</fullName>
    </submittedName>
</protein>
<evidence type="ECO:0000256" key="1">
    <source>
        <dbReference type="ARBA" id="ARBA00022729"/>
    </source>
</evidence>
<feature type="domain" description="MAM" evidence="3">
    <location>
        <begin position="24"/>
        <end position="217"/>
    </location>
</feature>
<dbReference type="InterPro" id="IPR015919">
    <property type="entry name" value="Cadherin-like_sf"/>
</dbReference>
<comment type="caution">
    <text evidence="4">The sequence shown here is derived from an EMBL/GenBank/DDBJ whole genome shotgun (WGS) entry which is preliminary data.</text>
</comment>
<dbReference type="SUPFAM" id="SSF49313">
    <property type="entry name" value="Cadherin-like"/>
    <property type="match status" value="1"/>
</dbReference>
<dbReference type="InterPro" id="IPR026444">
    <property type="entry name" value="Secre_tail"/>
</dbReference>
<proteinExistence type="predicted"/>
<dbReference type="Gene3D" id="2.60.40.10">
    <property type="entry name" value="Immunoglobulins"/>
    <property type="match status" value="2"/>
</dbReference>
<name>A0ABU9I0J3_9FLAO</name>
<dbReference type="EMBL" id="JBBYHR010000010">
    <property type="protein sequence ID" value="MEL1245946.1"/>
    <property type="molecule type" value="Genomic_DNA"/>
</dbReference>
<gene>
    <name evidence="4" type="ORF">AAEO56_16860</name>
</gene>
<evidence type="ECO:0000313" key="5">
    <source>
        <dbReference type="Proteomes" id="UP001464555"/>
    </source>
</evidence>